<keyword evidence="1" id="KW-0805">Transcription regulation</keyword>
<evidence type="ECO:0000256" key="1">
    <source>
        <dbReference type="ARBA" id="ARBA00023015"/>
    </source>
</evidence>
<protein>
    <recommendedName>
        <fullName evidence="5">HTH arsR-type domain-containing protein</fullName>
    </recommendedName>
</protein>
<dbReference type="Gene3D" id="1.10.10.10">
    <property type="entry name" value="Winged helix-like DNA-binding domain superfamily/Winged helix DNA-binding domain"/>
    <property type="match status" value="1"/>
</dbReference>
<feature type="domain" description="HTH arsR-type" evidence="5">
    <location>
        <begin position="3"/>
        <end position="97"/>
    </location>
</feature>
<dbReference type="SMART" id="SM00418">
    <property type="entry name" value="HTH_ARSR"/>
    <property type="match status" value="1"/>
</dbReference>
<keyword evidence="2" id="KW-0238">DNA-binding</keyword>
<feature type="region of interest" description="Disordered" evidence="4">
    <location>
        <begin position="106"/>
        <end position="136"/>
    </location>
</feature>
<dbReference type="InterPro" id="IPR036390">
    <property type="entry name" value="WH_DNA-bd_sf"/>
</dbReference>
<evidence type="ECO:0000256" key="3">
    <source>
        <dbReference type="ARBA" id="ARBA00023163"/>
    </source>
</evidence>
<keyword evidence="7" id="KW-1185">Reference proteome</keyword>
<accession>A0A8J3ZVH9</accession>
<dbReference type="InterPro" id="IPR023485">
    <property type="entry name" value="Ptyr_pPase"/>
</dbReference>
<gene>
    <name evidence="6" type="ORF">Voc01_056410</name>
</gene>
<evidence type="ECO:0000313" key="6">
    <source>
        <dbReference type="EMBL" id="GIJ70724.1"/>
    </source>
</evidence>
<organism evidence="6 7">
    <name type="scientific">Virgisporangium ochraceum</name>
    <dbReference type="NCBI Taxonomy" id="65505"/>
    <lineage>
        <taxon>Bacteria</taxon>
        <taxon>Bacillati</taxon>
        <taxon>Actinomycetota</taxon>
        <taxon>Actinomycetes</taxon>
        <taxon>Micromonosporales</taxon>
        <taxon>Micromonosporaceae</taxon>
        <taxon>Virgisporangium</taxon>
    </lineage>
</organism>
<comment type="caution">
    <text evidence="6">The sequence shown here is derived from an EMBL/GenBank/DDBJ whole genome shotgun (WGS) entry which is preliminary data.</text>
</comment>
<dbReference type="InterPro" id="IPR051081">
    <property type="entry name" value="HTH_MetalResp_TranReg"/>
</dbReference>
<keyword evidence="3" id="KW-0804">Transcription</keyword>
<dbReference type="CDD" id="cd00090">
    <property type="entry name" value="HTH_ARSR"/>
    <property type="match status" value="1"/>
</dbReference>
<dbReference type="PANTHER" id="PTHR33154">
    <property type="entry name" value="TRANSCRIPTIONAL REGULATOR, ARSR FAMILY"/>
    <property type="match status" value="1"/>
</dbReference>
<dbReference type="SMART" id="SM00226">
    <property type="entry name" value="LMWPc"/>
    <property type="match status" value="1"/>
</dbReference>
<sequence>MDAEVASVEVRARVHAALGDPARLAIVDALRVGDASPGEIAEQLGMATNLVAHHLKVLDGAGLVARTRSEGDRRRTYLRLRPDTLALLGPPHLTSDRVVFVCTRTRRPDQPGRRGGDARGRHRHHRADARKLDHATAESSDVLVSMGCGDACPVFPGKRYLDWDLDDPAGQGIDAVRRIRDDIRGRVETLVSELSAAR</sequence>
<proteinExistence type="predicted"/>
<dbReference type="SUPFAM" id="SSF46785">
    <property type="entry name" value="Winged helix' DNA-binding domain"/>
    <property type="match status" value="1"/>
</dbReference>
<dbReference type="InterPro" id="IPR036196">
    <property type="entry name" value="Ptyr_pPase_sf"/>
</dbReference>
<reference evidence="6" key="1">
    <citation type="submission" date="2021-01" db="EMBL/GenBank/DDBJ databases">
        <title>Whole genome shotgun sequence of Virgisporangium ochraceum NBRC 16418.</title>
        <authorList>
            <person name="Komaki H."/>
            <person name="Tamura T."/>
        </authorList>
    </citation>
    <scope>NUCLEOTIDE SEQUENCE</scope>
    <source>
        <strain evidence="6">NBRC 16418</strain>
    </source>
</reference>
<evidence type="ECO:0000259" key="5">
    <source>
        <dbReference type="PROSITE" id="PS50987"/>
    </source>
</evidence>
<evidence type="ECO:0000256" key="4">
    <source>
        <dbReference type="SAM" id="MobiDB-lite"/>
    </source>
</evidence>
<dbReference type="SUPFAM" id="SSF52788">
    <property type="entry name" value="Phosphotyrosine protein phosphatases I"/>
    <property type="match status" value="1"/>
</dbReference>
<feature type="compositionally biased region" description="Basic and acidic residues" evidence="4">
    <location>
        <begin position="106"/>
        <end position="119"/>
    </location>
</feature>
<dbReference type="GO" id="GO:0003677">
    <property type="term" value="F:DNA binding"/>
    <property type="evidence" value="ECO:0007669"/>
    <property type="project" value="UniProtKB-KW"/>
</dbReference>
<dbReference type="AlphaFoldDB" id="A0A8J3ZVH9"/>
<dbReference type="PANTHER" id="PTHR33154:SF33">
    <property type="entry name" value="TRANSCRIPTIONAL REPRESSOR SDPR"/>
    <property type="match status" value="1"/>
</dbReference>
<dbReference type="InterPro" id="IPR036388">
    <property type="entry name" value="WH-like_DNA-bd_sf"/>
</dbReference>
<dbReference type="Proteomes" id="UP000635606">
    <property type="component" value="Unassembled WGS sequence"/>
</dbReference>
<dbReference type="InterPro" id="IPR011991">
    <property type="entry name" value="ArsR-like_HTH"/>
</dbReference>
<dbReference type="Gene3D" id="3.40.50.2300">
    <property type="match status" value="1"/>
</dbReference>
<dbReference type="InterPro" id="IPR001845">
    <property type="entry name" value="HTH_ArsR_DNA-bd_dom"/>
</dbReference>
<name>A0A8J3ZVH9_9ACTN</name>
<evidence type="ECO:0000313" key="7">
    <source>
        <dbReference type="Proteomes" id="UP000635606"/>
    </source>
</evidence>
<dbReference type="GO" id="GO:0003700">
    <property type="term" value="F:DNA-binding transcription factor activity"/>
    <property type="evidence" value="ECO:0007669"/>
    <property type="project" value="InterPro"/>
</dbReference>
<dbReference type="PROSITE" id="PS50987">
    <property type="entry name" value="HTH_ARSR_2"/>
    <property type="match status" value="1"/>
</dbReference>
<dbReference type="Pfam" id="PF01022">
    <property type="entry name" value="HTH_5"/>
    <property type="match status" value="1"/>
</dbReference>
<dbReference type="EMBL" id="BOPH01000082">
    <property type="protein sequence ID" value="GIJ70724.1"/>
    <property type="molecule type" value="Genomic_DNA"/>
</dbReference>
<evidence type="ECO:0000256" key="2">
    <source>
        <dbReference type="ARBA" id="ARBA00023125"/>
    </source>
</evidence>
<dbReference type="NCBIfam" id="NF033788">
    <property type="entry name" value="HTH_metalloreg"/>
    <property type="match status" value="1"/>
</dbReference>